<dbReference type="EMBL" id="CADEPI010000027">
    <property type="protein sequence ID" value="CAB3366914.1"/>
    <property type="molecule type" value="Genomic_DNA"/>
</dbReference>
<gene>
    <name evidence="12" type="ORF">CLODIP_2_CD13379</name>
</gene>
<evidence type="ECO:0000256" key="8">
    <source>
        <dbReference type="PIRSR" id="PIRSR600175-1"/>
    </source>
</evidence>
<name>A0A8S1CD42_9INSE</name>
<dbReference type="PROSITE" id="PS00610">
    <property type="entry name" value="NA_NEUROTRAN_SYMP_1"/>
    <property type="match status" value="1"/>
</dbReference>
<dbReference type="SUPFAM" id="SSF161070">
    <property type="entry name" value="SNF-like"/>
    <property type="match status" value="1"/>
</dbReference>
<evidence type="ECO:0000256" key="9">
    <source>
        <dbReference type="PIRSR" id="PIRSR600175-2"/>
    </source>
</evidence>
<feature type="transmembrane region" description="Helical" evidence="11">
    <location>
        <begin position="557"/>
        <end position="582"/>
    </location>
</feature>
<evidence type="ECO:0000256" key="4">
    <source>
        <dbReference type="ARBA" id="ARBA00022692"/>
    </source>
</evidence>
<dbReference type="PANTHER" id="PTHR11616">
    <property type="entry name" value="SODIUM/CHLORIDE DEPENDENT TRANSPORTER"/>
    <property type="match status" value="1"/>
</dbReference>
<dbReference type="GO" id="GO:0005886">
    <property type="term" value="C:plasma membrane"/>
    <property type="evidence" value="ECO:0007669"/>
    <property type="project" value="TreeGrafter"/>
</dbReference>
<feature type="transmembrane region" description="Helical" evidence="11">
    <location>
        <begin position="671"/>
        <end position="693"/>
    </location>
</feature>
<evidence type="ECO:0000313" key="12">
    <source>
        <dbReference type="EMBL" id="CAB3366914.1"/>
    </source>
</evidence>
<dbReference type="InterPro" id="IPR000175">
    <property type="entry name" value="Na/ntran_symport"/>
</dbReference>
<proteinExistence type="inferred from homology"/>
<dbReference type="Pfam" id="PF00209">
    <property type="entry name" value="SNF"/>
    <property type="match status" value="1"/>
</dbReference>
<keyword evidence="9" id="KW-1015">Disulfide bond</keyword>
<feature type="transmembrane region" description="Helical" evidence="11">
    <location>
        <begin position="253"/>
        <end position="281"/>
    </location>
</feature>
<sequence>MENGTPSVARTAPIPIVVNSEQRKETRRIFFEGSNGHHQHNGANDEPEEVIGGTASSFTGASGTQFTVTTVRTPDPVPDTKQEPLLTPPHGLWNAFNFSDPATQLTVQSIASMGMGCTDGKKLYLRRVPTTASELISMVNPIARIPADDDSSCSSFSDSVGPHGGTYRLPRRQHWSSKVEFVLACVGYSVGLGNVWRFPYLCYKSGGGVFLVPYFLILVICGIPMLYMELAVGQYTRRGPIGAIGKLCPLLKGAGLSSVVVSFIMSTYYNVVIAWALYYFFTAFKWDQPWKECGHRWNSDSCWLPSPHANTSKPNDSHTPSQEFFDRRVLQMTAGIDDSGTIRWELVACLIVAWLLVYFSLWKGVKSSGKVFYMTATFPYLMIFAFLARALTLEGALEGLRYFFQPKWELLAGAEVWINAAAQIFNSMGIAFGSVISFASYNRFNNQIVFDTFAVSLVNALTSVLVGIFAFATIGNIAWEQNTSVADVVTDGPGLIFVVYPQALAQMPLSQLWSVLFFFMLLCLGLDSQFAIVEVVVTSIKDGFPNWIKRHMKCHEVVVFVICLVSFLFGLPNVTQGGIYFFQLIDHYAASISIMYVAFFEIIAVSWFYGAGRLARNVQEMTGRLPSLYFRFCWWIAAPVLLMAVWVFSLIDYTRPTFNNGSYLYPPWAEGIGWIIASLSLICIPLMAIIVLVRMPGKSFWEKLRNSVKSHIYECPVCGSSDFCEHAPGDERVVDPVVMELTPKTAMSSPMTNGLEKV</sequence>
<comment type="caution">
    <text evidence="12">The sequence shown here is derived from an EMBL/GenBank/DDBJ whole genome shotgun (WGS) entry which is preliminary data.</text>
</comment>
<feature type="transmembrane region" description="Helical" evidence="11">
    <location>
        <begin position="416"/>
        <end position="441"/>
    </location>
</feature>
<feature type="transmembrane region" description="Helical" evidence="11">
    <location>
        <begin position="371"/>
        <end position="391"/>
    </location>
</feature>
<keyword evidence="13" id="KW-1185">Reference proteome</keyword>
<feature type="binding site" evidence="8">
    <location>
        <position position="187"/>
    </location>
    <ligand>
        <name>Na(+)</name>
        <dbReference type="ChEBI" id="CHEBI:29101"/>
        <label>1</label>
    </ligand>
</feature>
<feature type="binding site" evidence="8">
    <location>
        <position position="528"/>
    </location>
    <ligand>
        <name>Na(+)</name>
        <dbReference type="ChEBI" id="CHEBI:29101"/>
        <label>1</label>
    </ligand>
</feature>
<dbReference type="PRINTS" id="PR00176">
    <property type="entry name" value="NANEUSMPORT"/>
</dbReference>
<evidence type="ECO:0000256" key="6">
    <source>
        <dbReference type="ARBA" id="ARBA00022989"/>
    </source>
</evidence>
<keyword evidence="3 10" id="KW-0813">Transport</keyword>
<dbReference type="GO" id="GO:0046872">
    <property type="term" value="F:metal ion binding"/>
    <property type="evidence" value="ECO:0007669"/>
    <property type="project" value="UniProtKB-KW"/>
</dbReference>
<keyword evidence="8" id="KW-0479">Metal-binding</keyword>
<feature type="transmembrane region" description="Helical" evidence="11">
    <location>
        <begin position="588"/>
        <end position="611"/>
    </location>
</feature>
<feature type="binding site" evidence="8">
    <location>
        <position position="459"/>
    </location>
    <ligand>
        <name>Na(+)</name>
        <dbReference type="ChEBI" id="CHEBI:29101"/>
        <label>1</label>
    </ligand>
</feature>
<keyword evidence="6 11" id="KW-1133">Transmembrane helix</keyword>
<evidence type="ECO:0000313" key="13">
    <source>
        <dbReference type="Proteomes" id="UP000494165"/>
    </source>
</evidence>
<dbReference type="PROSITE" id="PS50267">
    <property type="entry name" value="NA_NEUROTRAN_SYMP_3"/>
    <property type="match status" value="1"/>
</dbReference>
<accession>A0A8S1CD42</accession>
<feature type="transmembrane region" description="Helical" evidence="11">
    <location>
        <begin position="342"/>
        <end position="359"/>
    </location>
</feature>
<feature type="transmembrane region" description="Helical" evidence="11">
    <location>
        <begin position="181"/>
        <end position="199"/>
    </location>
</feature>
<evidence type="ECO:0000256" key="3">
    <source>
        <dbReference type="ARBA" id="ARBA00022448"/>
    </source>
</evidence>
<keyword evidence="7 11" id="KW-0472">Membrane</keyword>
<feature type="binding site" evidence="8">
    <location>
        <position position="527"/>
    </location>
    <ligand>
        <name>Na(+)</name>
        <dbReference type="ChEBI" id="CHEBI:29101"/>
        <label>1</label>
    </ligand>
</feature>
<dbReference type="GO" id="GO:0005283">
    <property type="term" value="F:amino acid:sodium symporter activity"/>
    <property type="evidence" value="ECO:0007669"/>
    <property type="project" value="TreeGrafter"/>
</dbReference>
<evidence type="ECO:0000256" key="7">
    <source>
        <dbReference type="ARBA" id="ARBA00023136"/>
    </source>
</evidence>
<comment type="similarity">
    <text evidence="2 10">Belongs to the sodium:neurotransmitter symporter (SNF) (TC 2.A.22) family.</text>
</comment>
<protein>
    <recommendedName>
        <fullName evidence="10">Transporter</fullName>
    </recommendedName>
</protein>
<feature type="transmembrane region" description="Helical" evidence="11">
    <location>
        <begin position="632"/>
        <end position="651"/>
    </location>
</feature>
<dbReference type="AlphaFoldDB" id="A0A8S1CD42"/>
<comment type="subcellular location">
    <subcellularLocation>
        <location evidence="1">Membrane</location>
        <topology evidence="1">Multi-pass membrane protein</topology>
    </subcellularLocation>
</comment>
<feature type="binding site" evidence="8">
    <location>
        <position position="194"/>
    </location>
    <ligand>
        <name>Na(+)</name>
        <dbReference type="ChEBI" id="CHEBI:29101"/>
        <label>1</label>
    </ligand>
</feature>
<dbReference type="OrthoDB" id="6581954at2759"/>
<dbReference type="PANTHER" id="PTHR11616:SF303">
    <property type="entry name" value="SODIUM- AND CHLORIDE-DEPENDENT GABA TRANSPORTER INE"/>
    <property type="match status" value="1"/>
</dbReference>
<keyword evidence="4 10" id="KW-0812">Transmembrane</keyword>
<evidence type="ECO:0000256" key="5">
    <source>
        <dbReference type="ARBA" id="ARBA00022847"/>
    </source>
</evidence>
<organism evidence="12 13">
    <name type="scientific">Cloeon dipterum</name>
    <dbReference type="NCBI Taxonomy" id="197152"/>
    <lineage>
        <taxon>Eukaryota</taxon>
        <taxon>Metazoa</taxon>
        <taxon>Ecdysozoa</taxon>
        <taxon>Arthropoda</taxon>
        <taxon>Hexapoda</taxon>
        <taxon>Insecta</taxon>
        <taxon>Pterygota</taxon>
        <taxon>Palaeoptera</taxon>
        <taxon>Ephemeroptera</taxon>
        <taxon>Pisciforma</taxon>
        <taxon>Baetidae</taxon>
        <taxon>Cloeon</taxon>
    </lineage>
</organism>
<dbReference type="InterPro" id="IPR037272">
    <property type="entry name" value="SNS_sf"/>
</dbReference>
<feature type="transmembrane region" description="Helical" evidence="11">
    <location>
        <begin position="512"/>
        <end position="537"/>
    </location>
</feature>
<evidence type="ECO:0000256" key="11">
    <source>
        <dbReference type="SAM" id="Phobius"/>
    </source>
</evidence>
<feature type="binding site" evidence="8">
    <location>
        <position position="524"/>
    </location>
    <ligand>
        <name>Na(+)</name>
        <dbReference type="ChEBI" id="CHEBI:29101"/>
        <label>1</label>
    </ligand>
</feature>
<feature type="transmembrane region" description="Helical" evidence="11">
    <location>
        <begin position="211"/>
        <end position="232"/>
    </location>
</feature>
<evidence type="ECO:0000256" key="2">
    <source>
        <dbReference type="ARBA" id="ARBA00006459"/>
    </source>
</evidence>
<evidence type="ECO:0000256" key="1">
    <source>
        <dbReference type="ARBA" id="ARBA00004141"/>
    </source>
</evidence>
<keyword evidence="5 10" id="KW-0769">Symport</keyword>
<feature type="transmembrane region" description="Helical" evidence="11">
    <location>
        <begin position="453"/>
        <end position="479"/>
    </location>
</feature>
<evidence type="ECO:0000256" key="10">
    <source>
        <dbReference type="RuleBase" id="RU003732"/>
    </source>
</evidence>
<feature type="binding site" evidence="8">
    <location>
        <position position="190"/>
    </location>
    <ligand>
        <name>Na(+)</name>
        <dbReference type="ChEBI" id="CHEBI:29101"/>
        <label>1</label>
    </ligand>
</feature>
<feature type="binding site" evidence="8">
    <location>
        <position position="427"/>
    </location>
    <ligand>
        <name>Na(+)</name>
        <dbReference type="ChEBI" id="CHEBI:29101"/>
        <label>1</label>
    </ligand>
</feature>
<feature type="disulfide bond" evidence="9">
    <location>
        <begin position="293"/>
        <end position="302"/>
    </location>
</feature>
<dbReference type="GO" id="GO:0089718">
    <property type="term" value="P:amino acid import across plasma membrane"/>
    <property type="evidence" value="ECO:0007669"/>
    <property type="project" value="TreeGrafter"/>
</dbReference>
<keyword evidence="8" id="KW-0915">Sodium</keyword>
<reference evidence="12 13" key="1">
    <citation type="submission" date="2020-04" db="EMBL/GenBank/DDBJ databases">
        <authorList>
            <person name="Alioto T."/>
            <person name="Alioto T."/>
            <person name="Gomez Garrido J."/>
        </authorList>
    </citation>
    <scope>NUCLEOTIDE SEQUENCE [LARGE SCALE GENOMIC DNA]</scope>
</reference>
<dbReference type="Proteomes" id="UP000494165">
    <property type="component" value="Unassembled WGS sequence"/>
</dbReference>